<dbReference type="Gene3D" id="2.60.40.790">
    <property type="match status" value="1"/>
</dbReference>
<dbReference type="RefSeq" id="WP_035235003.1">
    <property type="nucleotide sequence ID" value="NZ_ARXV01000021.1"/>
</dbReference>
<dbReference type="InterPro" id="IPR002068">
    <property type="entry name" value="A-crystallin/Hsp20_dom"/>
</dbReference>
<dbReference type="Proteomes" id="UP000029444">
    <property type="component" value="Unassembled WGS sequence"/>
</dbReference>
<dbReference type="STRING" id="1177154.Y5S_03560"/>
<dbReference type="PANTHER" id="PTHR11527">
    <property type="entry name" value="HEAT-SHOCK PROTEIN 20 FAMILY MEMBER"/>
    <property type="match status" value="1"/>
</dbReference>
<sequence length="171" mass="20206">MDMHKLTPWNWLSDESNRERPLPQRQPRHPLLRWEREFDNWFEQMLGDMAWTTPAPQAQPTAPFRPNLDILERDDHYLITAELAGVEKKDLNISLDNERLQISGHKQDVQESDKDGYHYSERRYGYFQRMLSLPADADGEQMNAVFHNGVLTLTIPRHEQHGHGRKTIEIH</sequence>
<dbReference type="InterPro" id="IPR031107">
    <property type="entry name" value="Small_HSP"/>
</dbReference>
<evidence type="ECO:0000256" key="1">
    <source>
        <dbReference type="PROSITE-ProRule" id="PRU00285"/>
    </source>
</evidence>
<reference evidence="4 5" key="1">
    <citation type="submission" date="2012-09" db="EMBL/GenBank/DDBJ databases">
        <title>Genome Sequence of alkane-degrading Bacterium Alcanivorax sp. 19-m-6.</title>
        <authorList>
            <person name="Lai Q."/>
            <person name="Shao Z."/>
        </authorList>
    </citation>
    <scope>NUCLEOTIDE SEQUENCE [LARGE SCALE GENOMIC DNA]</scope>
    <source>
        <strain evidence="4 5">19-m-6</strain>
    </source>
</reference>
<dbReference type="AlphaFoldDB" id="A0A095SEZ5"/>
<dbReference type="eggNOG" id="COG0071">
    <property type="taxonomic scope" value="Bacteria"/>
</dbReference>
<comment type="caution">
    <text evidence="4">The sequence shown here is derived from an EMBL/GenBank/DDBJ whole genome shotgun (WGS) entry which is preliminary data.</text>
</comment>
<evidence type="ECO:0000256" key="2">
    <source>
        <dbReference type="RuleBase" id="RU003616"/>
    </source>
</evidence>
<protein>
    <submittedName>
        <fullName evidence="4">Molecular chaperone</fullName>
    </submittedName>
</protein>
<dbReference type="Pfam" id="PF00011">
    <property type="entry name" value="HSP20"/>
    <property type="match status" value="1"/>
</dbReference>
<dbReference type="EMBL" id="ARXV01000021">
    <property type="protein sequence ID" value="KGD63181.1"/>
    <property type="molecule type" value="Genomic_DNA"/>
</dbReference>
<proteinExistence type="inferred from homology"/>
<organism evidence="4 5">
    <name type="scientific">Alcanivorax nanhaiticus</name>
    <dbReference type="NCBI Taxonomy" id="1177154"/>
    <lineage>
        <taxon>Bacteria</taxon>
        <taxon>Pseudomonadati</taxon>
        <taxon>Pseudomonadota</taxon>
        <taxon>Gammaproteobacteria</taxon>
        <taxon>Oceanospirillales</taxon>
        <taxon>Alcanivoracaceae</taxon>
        <taxon>Alcanivorax</taxon>
    </lineage>
</organism>
<name>A0A095SEZ5_9GAMM</name>
<evidence type="ECO:0000259" key="3">
    <source>
        <dbReference type="PROSITE" id="PS01031"/>
    </source>
</evidence>
<dbReference type="PROSITE" id="PS01031">
    <property type="entry name" value="SHSP"/>
    <property type="match status" value="1"/>
</dbReference>
<comment type="similarity">
    <text evidence="1 2">Belongs to the small heat shock protein (HSP20) family.</text>
</comment>
<dbReference type="SUPFAM" id="SSF49764">
    <property type="entry name" value="HSP20-like chaperones"/>
    <property type="match status" value="1"/>
</dbReference>
<dbReference type="InterPro" id="IPR008978">
    <property type="entry name" value="HSP20-like_chaperone"/>
</dbReference>
<gene>
    <name evidence="4" type="ORF">Y5S_03560</name>
</gene>
<dbReference type="PATRIC" id="fig|1177154.3.peg.3570"/>
<dbReference type="OrthoDB" id="9792695at2"/>
<feature type="domain" description="SHSP" evidence="3">
    <location>
        <begin position="59"/>
        <end position="171"/>
    </location>
</feature>
<dbReference type="CDD" id="cd06464">
    <property type="entry name" value="ACD_sHsps-like"/>
    <property type="match status" value="1"/>
</dbReference>
<accession>A0A095SEZ5</accession>
<evidence type="ECO:0000313" key="5">
    <source>
        <dbReference type="Proteomes" id="UP000029444"/>
    </source>
</evidence>
<evidence type="ECO:0000313" key="4">
    <source>
        <dbReference type="EMBL" id="KGD63181.1"/>
    </source>
</evidence>
<keyword evidence="5" id="KW-1185">Reference proteome</keyword>